<dbReference type="Proteomes" id="UP000215914">
    <property type="component" value="Chromosome 13"/>
</dbReference>
<name>A0A251T0Z1_HELAN</name>
<reference evidence="1 3" key="1">
    <citation type="journal article" date="2017" name="Nature">
        <title>The sunflower genome provides insights into oil metabolism, flowering and Asterid evolution.</title>
        <authorList>
            <person name="Badouin H."/>
            <person name="Gouzy J."/>
            <person name="Grassa C.J."/>
            <person name="Murat F."/>
            <person name="Staton S.E."/>
            <person name="Cottret L."/>
            <person name="Lelandais-Briere C."/>
            <person name="Owens G.L."/>
            <person name="Carrere S."/>
            <person name="Mayjonade B."/>
            <person name="Legrand L."/>
            <person name="Gill N."/>
            <person name="Kane N.C."/>
            <person name="Bowers J.E."/>
            <person name="Hubner S."/>
            <person name="Bellec A."/>
            <person name="Berard A."/>
            <person name="Berges H."/>
            <person name="Blanchet N."/>
            <person name="Boniface M.C."/>
            <person name="Brunel D."/>
            <person name="Catrice O."/>
            <person name="Chaidir N."/>
            <person name="Claudel C."/>
            <person name="Donnadieu C."/>
            <person name="Faraut T."/>
            <person name="Fievet G."/>
            <person name="Helmstetter N."/>
            <person name="King M."/>
            <person name="Knapp S.J."/>
            <person name="Lai Z."/>
            <person name="Le Paslier M.C."/>
            <person name="Lippi Y."/>
            <person name="Lorenzon L."/>
            <person name="Mandel J.R."/>
            <person name="Marage G."/>
            <person name="Marchand G."/>
            <person name="Marquand E."/>
            <person name="Bret-Mestries E."/>
            <person name="Morien E."/>
            <person name="Nambeesan S."/>
            <person name="Nguyen T."/>
            <person name="Pegot-Espagnet P."/>
            <person name="Pouilly N."/>
            <person name="Raftis F."/>
            <person name="Sallet E."/>
            <person name="Schiex T."/>
            <person name="Thomas J."/>
            <person name="Vandecasteele C."/>
            <person name="Vares D."/>
            <person name="Vear F."/>
            <person name="Vautrin S."/>
            <person name="Crespi M."/>
            <person name="Mangin B."/>
            <person name="Burke J.M."/>
            <person name="Salse J."/>
            <person name="Munos S."/>
            <person name="Vincourt P."/>
            <person name="Rieseberg L.H."/>
            <person name="Langlade N.B."/>
        </authorList>
    </citation>
    <scope>NUCLEOTIDE SEQUENCE [LARGE SCALE GENOMIC DNA]</scope>
    <source>
        <strain evidence="3">cv. SF193</strain>
        <tissue evidence="1">Leaves</tissue>
    </source>
</reference>
<dbReference type="EMBL" id="CM007902">
    <property type="protein sequence ID" value="OTG03531.1"/>
    <property type="molecule type" value="Genomic_DNA"/>
</dbReference>
<dbReference type="Gramene" id="mRNA:HanXRQr2_Chr13g0615571">
    <property type="protein sequence ID" value="CDS:HanXRQr2_Chr13g0615571.1"/>
    <property type="gene ID" value="HanXRQr2_Chr13g0615571"/>
</dbReference>
<keyword evidence="3" id="KW-1185">Reference proteome</keyword>
<dbReference type="InParanoid" id="A0A251T0Z1"/>
<sequence length="78" mass="9345">MLILLLFVLNLYEEFKPLFRLIPDLEINPYRGRSVAIKLSHLLCDLLIVIRMVFSDSDLNLNLLFLMFCQFHYPLLRF</sequence>
<protein>
    <submittedName>
        <fullName evidence="2">Uncharacterized protein</fullName>
    </submittedName>
</protein>
<organism evidence="2 3">
    <name type="scientific">Helianthus annuus</name>
    <name type="common">Common sunflower</name>
    <dbReference type="NCBI Taxonomy" id="4232"/>
    <lineage>
        <taxon>Eukaryota</taxon>
        <taxon>Viridiplantae</taxon>
        <taxon>Streptophyta</taxon>
        <taxon>Embryophyta</taxon>
        <taxon>Tracheophyta</taxon>
        <taxon>Spermatophyta</taxon>
        <taxon>Magnoliopsida</taxon>
        <taxon>eudicotyledons</taxon>
        <taxon>Gunneridae</taxon>
        <taxon>Pentapetalae</taxon>
        <taxon>asterids</taxon>
        <taxon>campanulids</taxon>
        <taxon>Asterales</taxon>
        <taxon>Asteraceae</taxon>
        <taxon>Asteroideae</taxon>
        <taxon>Heliantheae alliance</taxon>
        <taxon>Heliantheae</taxon>
        <taxon>Helianthus</taxon>
    </lineage>
</organism>
<gene>
    <name evidence="2" type="ORF">HannXRQ_Chr13g0425111</name>
    <name evidence="1" type="ORF">HanXRQr2_Chr13g0615571</name>
</gene>
<accession>A0A251T0Z1</accession>
<dbReference type="AlphaFoldDB" id="A0A251T0Z1"/>
<evidence type="ECO:0000313" key="3">
    <source>
        <dbReference type="Proteomes" id="UP000215914"/>
    </source>
</evidence>
<proteinExistence type="predicted"/>
<reference evidence="2" key="2">
    <citation type="submission" date="2017-02" db="EMBL/GenBank/DDBJ databases">
        <title>Sunflower complete genome.</title>
        <authorList>
            <person name="Langlade N."/>
            <person name="Munos S."/>
        </authorList>
    </citation>
    <scope>NUCLEOTIDE SEQUENCE [LARGE SCALE GENOMIC DNA]</scope>
    <source>
        <tissue evidence="2">Leaves</tissue>
    </source>
</reference>
<evidence type="ECO:0000313" key="1">
    <source>
        <dbReference type="EMBL" id="KAF5775751.1"/>
    </source>
</evidence>
<evidence type="ECO:0000313" key="2">
    <source>
        <dbReference type="EMBL" id="OTG03531.1"/>
    </source>
</evidence>
<reference evidence="1" key="3">
    <citation type="submission" date="2020-06" db="EMBL/GenBank/DDBJ databases">
        <title>Helianthus annuus Genome sequencing and assembly Release 2.</title>
        <authorList>
            <person name="Gouzy J."/>
            <person name="Langlade N."/>
            <person name="Munos S."/>
        </authorList>
    </citation>
    <scope>NUCLEOTIDE SEQUENCE</scope>
    <source>
        <tissue evidence="1">Leaves</tissue>
    </source>
</reference>
<dbReference type="EMBL" id="MNCJ02000328">
    <property type="protein sequence ID" value="KAF5775751.1"/>
    <property type="molecule type" value="Genomic_DNA"/>
</dbReference>